<organism evidence="2">
    <name type="scientific">marine metagenome</name>
    <dbReference type="NCBI Taxonomy" id="408172"/>
    <lineage>
        <taxon>unclassified sequences</taxon>
        <taxon>metagenomes</taxon>
        <taxon>ecological metagenomes</taxon>
    </lineage>
</organism>
<evidence type="ECO:0000256" key="1">
    <source>
        <dbReference type="SAM" id="MobiDB-lite"/>
    </source>
</evidence>
<dbReference type="AlphaFoldDB" id="A0A383AEK8"/>
<accession>A0A383AEK8</accession>
<reference evidence="2" key="1">
    <citation type="submission" date="2018-05" db="EMBL/GenBank/DDBJ databases">
        <authorList>
            <person name="Lanie J.A."/>
            <person name="Ng W.-L."/>
            <person name="Kazmierczak K.M."/>
            <person name="Andrzejewski T.M."/>
            <person name="Davidsen T.M."/>
            <person name="Wayne K.J."/>
            <person name="Tettelin H."/>
            <person name="Glass J.I."/>
            <person name="Rusch D."/>
            <person name="Podicherti R."/>
            <person name="Tsui H.-C.T."/>
            <person name="Winkler M.E."/>
        </authorList>
    </citation>
    <scope>NUCLEOTIDE SEQUENCE</scope>
</reference>
<gene>
    <name evidence="2" type="ORF">METZ01_LOCUS458895</name>
</gene>
<protein>
    <submittedName>
        <fullName evidence="2">Uncharacterized protein</fullName>
    </submittedName>
</protein>
<feature type="region of interest" description="Disordered" evidence="1">
    <location>
        <begin position="1"/>
        <end position="23"/>
    </location>
</feature>
<proteinExistence type="predicted"/>
<dbReference type="EMBL" id="UINC01191407">
    <property type="protein sequence ID" value="SVE06041.1"/>
    <property type="molecule type" value="Genomic_DNA"/>
</dbReference>
<name>A0A383AEK8_9ZZZZ</name>
<evidence type="ECO:0000313" key="2">
    <source>
        <dbReference type="EMBL" id="SVE06041.1"/>
    </source>
</evidence>
<sequence>MLQEASAEPSDDVAESPLTAVVR</sequence>